<feature type="transmembrane region" description="Helical" evidence="1">
    <location>
        <begin position="73"/>
        <end position="94"/>
    </location>
</feature>
<feature type="transmembrane region" description="Helical" evidence="1">
    <location>
        <begin position="7"/>
        <end position="26"/>
    </location>
</feature>
<keyword evidence="1" id="KW-0472">Membrane</keyword>
<comment type="caution">
    <text evidence="2">The sequence shown here is derived from an EMBL/GenBank/DDBJ whole genome shotgun (WGS) entry which is preliminary data.</text>
</comment>
<reference evidence="2" key="2">
    <citation type="journal article" date="2021" name="PeerJ">
        <title>Extensive microbial diversity within the chicken gut microbiome revealed by metagenomics and culture.</title>
        <authorList>
            <person name="Gilroy R."/>
            <person name="Ravi A."/>
            <person name="Getino M."/>
            <person name="Pursley I."/>
            <person name="Horton D.L."/>
            <person name="Alikhan N.F."/>
            <person name="Baker D."/>
            <person name="Gharbi K."/>
            <person name="Hall N."/>
            <person name="Watson M."/>
            <person name="Adriaenssens E.M."/>
            <person name="Foster-Nyarko E."/>
            <person name="Jarju S."/>
            <person name="Secka A."/>
            <person name="Antonio M."/>
            <person name="Oren A."/>
            <person name="Chaudhuri R.R."/>
            <person name="La Ragione R."/>
            <person name="Hildebrand F."/>
            <person name="Pallen M.J."/>
        </authorList>
    </citation>
    <scope>NUCLEOTIDE SEQUENCE</scope>
    <source>
        <strain evidence="2">B1-3475</strain>
    </source>
</reference>
<proteinExistence type="predicted"/>
<dbReference type="EMBL" id="JADIMK010000060">
    <property type="protein sequence ID" value="MBO8455875.1"/>
    <property type="molecule type" value="Genomic_DNA"/>
</dbReference>
<feature type="transmembrane region" description="Helical" evidence="1">
    <location>
        <begin position="100"/>
        <end position="121"/>
    </location>
</feature>
<evidence type="ECO:0000313" key="3">
    <source>
        <dbReference type="Proteomes" id="UP000823617"/>
    </source>
</evidence>
<accession>A0A9D9HL68</accession>
<gene>
    <name evidence="2" type="ORF">IAC08_05680</name>
</gene>
<organism evidence="2 3">
    <name type="scientific">Candidatus Cryptobacteroides intestinigallinarum</name>
    <dbReference type="NCBI Taxonomy" id="2840767"/>
    <lineage>
        <taxon>Bacteria</taxon>
        <taxon>Pseudomonadati</taxon>
        <taxon>Bacteroidota</taxon>
        <taxon>Bacteroidia</taxon>
        <taxon>Bacteroidales</taxon>
        <taxon>Candidatus Cryptobacteroides</taxon>
    </lineage>
</organism>
<evidence type="ECO:0000313" key="2">
    <source>
        <dbReference type="EMBL" id="MBO8455875.1"/>
    </source>
</evidence>
<dbReference type="Proteomes" id="UP000823617">
    <property type="component" value="Unassembled WGS sequence"/>
</dbReference>
<sequence length="233" mass="25952">MKNILSVIVLIGGEAIIVAAFFLLRGDAPNNVFALNLIVSSFVYILLFADLLVPWRRIGDKSDSRLGSIGIRWMATIVYAIVAVAFMLVANIVFDWSFQLQVIVHCCFVFFMLLAFVGLMASSSRISSVYQEQTTERKGLDDIRRAAMRLSDTVSLNPALPSGYRVKASEIESEIRFISPSASAEAADMENELARLLHDLDIEISNYGHNGDTIDSLFARSARVLSRRKNLRQ</sequence>
<dbReference type="AlphaFoldDB" id="A0A9D9HL68"/>
<keyword evidence="1" id="KW-1133">Transmembrane helix</keyword>
<evidence type="ECO:0000256" key="1">
    <source>
        <dbReference type="SAM" id="Phobius"/>
    </source>
</evidence>
<feature type="transmembrane region" description="Helical" evidence="1">
    <location>
        <begin position="32"/>
        <end position="53"/>
    </location>
</feature>
<protein>
    <submittedName>
        <fullName evidence="2">Uncharacterized protein</fullName>
    </submittedName>
</protein>
<keyword evidence="1" id="KW-0812">Transmembrane</keyword>
<name>A0A9D9HL68_9BACT</name>
<reference evidence="2" key="1">
    <citation type="submission" date="2020-10" db="EMBL/GenBank/DDBJ databases">
        <authorList>
            <person name="Gilroy R."/>
        </authorList>
    </citation>
    <scope>NUCLEOTIDE SEQUENCE</scope>
    <source>
        <strain evidence="2">B1-3475</strain>
    </source>
</reference>